<proteinExistence type="predicted"/>
<reference evidence="2" key="1">
    <citation type="submission" date="2021-01" db="EMBL/GenBank/DDBJ databases">
        <authorList>
            <person name="Kaushik A."/>
        </authorList>
    </citation>
    <scope>NUCLEOTIDE SEQUENCE</scope>
    <source>
        <strain evidence="2">AG2-2IIIB</strain>
    </source>
</reference>
<dbReference type="SUPFAM" id="SSF48452">
    <property type="entry name" value="TPR-like"/>
    <property type="match status" value="1"/>
</dbReference>
<evidence type="ECO:0000313" key="2">
    <source>
        <dbReference type="EMBL" id="CAE6476647.1"/>
    </source>
</evidence>
<accession>A0A8H3H134</accession>
<comment type="caution">
    <text evidence="2">The sequence shown here is derived from an EMBL/GenBank/DDBJ whole genome shotgun (WGS) entry which is preliminary data.</text>
</comment>
<gene>
    <name evidence="2" type="ORF">RDB_LOCUS112849</name>
</gene>
<feature type="non-terminal residue" evidence="2">
    <location>
        <position position="1"/>
    </location>
</feature>
<organism evidence="2 3">
    <name type="scientific">Rhizoctonia solani</name>
    <dbReference type="NCBI Taxonomy" id="456999"/>
    <lineage>
        <taxon>Eukaryota</taxon>
        <taxon>Fungi</taxon>
        <taxon>Dikarya</taxon>
        <taxon>Basidiomycota</taxon>
        <taxon>Agaricomycotina</taxon>
        <taxon>Agaricomycetes</taxon>
        <taxon>Cantharellales</taxon>
        <taxon>Ceratobasidiaceae</taxon>
        <taxon>Rhizoctonia</taxon>
    </lineage>
</organism>
<sequence>KFLECSKIATSKQQNSCYLRAADCFAQAEEWKPAAETFILARDFGMAAKCFRNAGCFGEAVEIVQRHSEHIQENVAEAIKKVARLEYLRTAQYEQAEELFDDLDKQLDCMEDYGLESGRIQVLEQHQRHEEAVEAAADAAFSEGNIIKGICILKSSNDPTLLRRAAERALEGLWTLFPIGKGLDFVDNAAAYELIHYLLDEPGLLTEEEVEQLEVFRAIHSGDLARIEFLAQSHGKLGSDSFHNLVLSLLCFPRISSTLIPSGDWLIHDFINSAKLAWKYFAPLFLFARNLNILESSTQKLLGIEPAEHRSSSVESKEDGIVSPGFRIYSTSPLYNFVLQLDTSRRGLSTPNHTLQVASLTATESDTRELAAKALNFILRTEIFKVHEAATSFNFQVIYPCLEFGVFGNCKRLDCHRQHVSSLRASETDRRISFNLRTRALIMQIHLMDKYYAQSRQDETERRKIRRTWVHKMYETLMPLFPSLGGLHCVDAAMIPELDKGAYLISVWCQQALFELDPYYGAADWFLSNALALLDLAFRVEGKGFAKYVSSLHSSRLVKPRPDLMANYSTFYFNWPPYSILHDFVNFYRRKSDDAIWRVIQATQQVVLGGLNIEANLLVHLLEFVGREVIVQNRLWSRGTYGVFDDLLVPQSWALELVKRAPLHIQNGTGMMEFLGILYKTMQNLREHNVKPSPFYSFGGRGGLNVVARGILILRICRLIVLVSNNVYFTPPMKETARLNIIHALTGPGELHHSLCDRLVLNRSWIDLEDVVMRCPLNRGPDRLVRLLLWRTTNYPQPRPNSFIRVITYKKVPDLIQLLSLTSSAPRPQPKPNTDPEKDTEPEGDTTGLMQSNHEASRFDALPEKYSKLTHTLTTKEIEMGRRILLAYRRYVRRKQAGPRLAVKTIWRCYSRYRARRDSPRSAANERYLEFQREYRTNIKLFENSKPTPNVYYRYKAILLGCMPHVAVHLCGLGHANQVQKDANRQRLQTAHHKDLEEIEARMEACR</sequence>
<name>A0A8H3H134_9AGAM</name>
<evidence type="ECO:0000256" key="1">
    <source>
        <dbReference type="SAM" id="MobiDB-lite"/>
    </source>
</evidence>
<protein>
    <submittedName>
        <fullName evidence="2">Uncharacterized protein</fullName>
    </submittedName>
</protein>
<dbReference type="InterPro" id="IPR011990">
    <property type="entry name" value="TPR-like_helical_dom_sf"/>
</dbReference>
<dbReference type="Proteomes" id="UP000663843">
    <property type="component" value="Unassembled WGS sequence"/>
</dbReference>
<dbReference type="EMBL" id="CAJMWT010003677">
    <property type="protein sequence ID" value="CAE6476647.1"/>
    <property type="molecule type" value="Genomic_DNA"/>
</dbReference>
<feature type="region of interest" description="Disordered" evidence="1">
    <location>
        <begin position="821"/>
        <end position="850"/>
    </location>
</feature>
<dbReference type="AlphaFoldDB" id="A0A8H3H134"/>
<evidence type="ECO:0000313" key="3">
    <source>
        <dbReference type="Proteomes" id="UP000663843"/>
    </source>
</evidence>